<dbReference type="InterPro" id="IPR021109">
    <property type="entry name" value="Peptidase_aspartic_dom_sf"/>
</dbReference>
<dbReference type="EMBL" id="LSSK01001196">
    <property type="protein sequence ID" value="OMH80417.1"/>
    <property type="molecule type" value="Genomic_DNA"/>
</dbReference>
<keyword evidence="2" id="KW-1185">Reference proteome</keyword>
<dbReference type="AlphaFoldDB" id="A0A1R1PHJ5"/>
<dbReference type="Proteomes" id="UP000188320">
    <property type="component" value="Unassembled WGS sequence"/>
</dbReference>
<dbReference type="OrthoDB" id="10573237at2759"/>
<comment type="caution">
    <text evidence="1">The sequence shown here is derived from an EMBL/GenBank/DDBJ whole genome shotgun (WGS) entry which is preliminary data.</text>
</comment>
<evidence type="ECO:0000313" key="1">
    <source>
        <dbReference type="EMBL" id="OMH80417.1"/>
    </source>
</evidence>
<proteinExistence type="predicted"/>
<sequence length="107" mass="11646">MAPTVQSQLVKISQESTASTTINSLISEKLTNCRTFVKVQGKGCLTILDTGAACNVISELLANNLGYKSDKNSNEMIVTADGSRHFSLGKITDLLYLYQGYNLIQKL</sequence>
<organism evidence="1 2">
    <name type="scientific">Zancudomyces culisetae</name>
    <name type="common">Gut fungus</name>
    <name type="synonym">Smittium culisetae</name>
    <dbReference type="NCBI Taxonomy" id="1213189"/>
    <lineage>
        <taxon>Eukaryota</taxon>
        <taxon>Fungi</taxon>
        <taxon>Fungi incertae sedis</taxon>
        <taxon>Zoopagomycota</taxon>
        <taxon>Kickxellomycotina</taxon>
        <taxon>Harpellomycetes</taxon>
        <taxon>Harpellales</taxon>
        <taxon>Legeriomycetaceae</taxon>
        <taxon>Zancudomyces</taxon>
    </lineage>
</organism>
<protein>
    <submittedName>
        <fullName evidence="1">Uncharacterized protein</fullName>
    </submittedName>
</protein>
<reference evidence="2" key="1">
    <citation type="submission" date="2017-01" db="EMBL/GenBank/DDBJ databases">
        <authorList>
            <person name="Wang Y."/>
            <person name="White M."/>
            <person name="Kvist S."/>
            <person name="Moncalvo J.-M."/>
        </authorList>
    </citation>
    <scope>NUCLEOTIDE SEQUENCE [LARGE SCALE GENOMIC DNA]</scope>
    <source>
        <strain evidence="2">COL-18-3</strain>
    </source>
</reference>
<dbReference type="Gene3D" id="2.40.70.10">
    <property type="entry name" value="Acid Proteases"/>
    <property type="match status" value="1"/>
</dbReference>
<gene>
    <name evidence="1" type="ORF">AX774_g6148</name>
</gene>
<name>A0A1R1PHJ5_ZANCU</name>
<dbReference type="Pfam" id="PF13650">
    <property type="entry name" value="Asp_protease_2"/>
    <property type="match status" value="1"/>
</dbReference>
<evidence type="ECO:0000313" key="2">
    <source>
        <dbReference type="Proteomes" id="UP000188320"/>
    </source>
</evidence>
<dbReference type="SUPFAM" id="SSF50630">
    <property type="entry name" value="Acid proteases"/>
    <property type="match status" value="1"/>
</dbReference>
<accession>A0A1R1PHJ5</accession>